<protein>
    <submittedName>
        <fullName evidence="9">PTS mannnose transporter subunit IIA</fullName>
    </submittedName>
</protein>
<dbReference type="SUPFAM" id="SSF53062">
    <property type="entry name" value="PTS system fructose IIA component-like"/>
    <property type="match status" value="1"/>
</dbReference>
<evidence type="ECO:0000313" key="10">
    <source>
        <dbReference type="Proteomes" id="UP000782705"/>
    </source>
</evidence>
<evidence type="ECO:0000256" key="7">
    <source>
        <dbReference type="ARBA" id="ARBA00022777"/>
    </source>
</evidence>
<sequence length="139" mass="15592">MQRKYLIVSHGKLATGLQSSLDILADKGHVFQTIDAYVTDEDYTSQITTFIESVGEEEQGIIFTDLYGGSVNQKVVAETMHAKKENIFIISNTNLAVILTILFSSEPYLTADMIQNMIEESQVVFVPTKVTEDEEDVFF</sequence>
<dbReference type="CDD" id="cd00006">
    <property type="entry name" value="PTS_IIA_man"/>
    <property type="match status" value="1"/>
</dbReference>
<dbReference type="InterPro" id="IPR036662">
    <property type="entry name" value="PTS_EIIA_man-typ_sf"/>
</dbReference>
<keyword evidence="5" id="KW-0808">Transferase</keyword>
<proteinExistence type="predicted"/>
<comment type="caution">
    <text evidence="9">The sequence shown here is derived from an EMBL/GenBank/DDBJ whole genome shotgun (WGS) entry which is preliminary data.</text>
</comment>
<evidence type="ECO:0000259" key="8">
    <source>
        <dbReference type="PROSITE" id="PS51096"/>
    </source>
</evidence>
<dbReference type="Proteomes" id="UP000782705">
    <property type="component" value="Unassembled WGS sequence"/>
</dbReference>
<keyword evidence="10" id="KW-1185">Reference proteome</keyword>
<name>A0ABQ6YZY0_9ENTE</name>
<evidence type="ECO:0000256" key="4">
    <source>
        <dbReference type="ARBA" id="ARBA00022597"/>
    </source>
</evidence>
<keyword evidence="2" id="KW-0813">Transport</keyword>
<evidence type="ECO:0000256" key="6">
    <source>
        <dbReference type="ARBA" id="ARBA00022683"/>
    </source>
</evidence>
<keyword evidence="3" id="KW-0963">Cytoplasm</keyword>
<dbReference type="EMBL" id="MAEL01000035">
    <property type="protein sequence ID" value="KAF1304176.1"/>
    <property type="molecule type" value="Genomic_DNA"/>
</dbReference>
<evidence type="ECO:0000256" key="3">
    <source>
        <dbReference type="ARBA" id="ARBA00022490"/>
    </source>
</evidence>
<dbReference type="PANTHER" id="PTHR33799">
    <property type="entry name" value="PTS PERMEASE-RELATED-RELATED"/>
    <property type="match status" value="1"/>
</dbReference>
<dbReference type="InterPro" id="IPR051471">
    <property type="entry name" value="Bacterial_PTS_sugar_comp"/>
</dbReference>
<evidence type="ECO:0000256" key="1">
    <source>
        <dbReference type="ARBA" id="ARBA00004496"/>
    </source>
</evidence>
<dbReference type="PROSITE" id="PS51096">
    <property type="entry name" value="PTS_EIIA_TYPE_4"/>
    <property type="match status" value="1"/>
</dbReference>
<dbReference type="InterPro" id="IPR033887">
    <property type="entry name" value="PTS_IIA_man"/>
</dbReference>
<evidence type="ECO:0000256" key="2">
    <source>
        <dbReference type="ARBA" id="ARBA00022448"/>
    </source>
</evidence>
<dbReference type="PANTHER" id="PTHR33799:SF1">
    <property type="entry name" value="PTS SYSTEM MANNOSE-SPECIFIC EIIAB COMPONENT-RELATED"/>
    <property type="match status" value="1"/>
</dbReference>
<dbReference type="Gene3D" id="3.40.50.510">
    <property type="entry name" value="Phosphotransferase system, mannose-type IIA component"/>
    <property type="match status" value="1"/>
</dbReference>
<dbReference type="RefSeq" id="WP_161902048.1">
    <property type="nucleotide sequence ID" value="NZ_MAEL01000035.1"/>
</dbReference>
<keyword evidence="7" id="KW-0418">Kinase</keyword>
<feature type="domain" description="PTS EIIA type-4" evidence="8">
    <location>
        <begin position="2"/>
        <end position="138"/>
    </location>
</feature>
<organism evidence="9 10">
    <name type="scientific">Candidatus Enterococcus willemsii</name>
    <dbReference type="NCBI Taxonomy" id="1857215"/>
    <lineage>
        <taxon>Bacteria</taxon>
        <taxon>Bacillati</taxon>
        <taxon>Bacillota</taxon>
        <taxon>Bacilli</taxon>
        <taxon>Lactobacillales</taxon>
        <taxon>Enterococcaceae</taxon>
        <taxon>Enterococcus</taxon>
    </lineage>
</organism>
<keyword evidence="6" id="KW-0598">Phosphotransferase system</keyword>
<gene>
    <name evidence="9" type="ORF">BAU17_04580</name>
</gene>
<reference evidence="9 10" key="1">
    <citation type="submission" date="2016-06" db="EMBL/GenBank/DDBJ databases">
        <title>Four novel species of enterococci isolated from chicken manure.</title>
        <authorList>
            <person name="Van Tyne D."/>
        </authorList>
    </citation>
    <scope>NUCLEOTIDE SEQUENCE [LARGE SCALE GENOMIC DNA]</scope>
    <source>
        <strain evidence="9 10">CU12B</strain>
    </source>
</reference>
<comment type="subcellular location">
    <subcellularLocation>
        <location evidence="1">Cytoplasm</location>
    </subcellularLocation>
</comment>
<evidence type="ECO:0000256" key="5">
    <source>
        <dbReference type="ARBA" id="ARBA00022679"/>
    </source>
</evidence>
<dbReference type="Pfam" id="PF03610">
    <property type="entry name" value="EIIA-man"/>
    <property type="match status" value="1"/>
</dbReference>
<dbReference type="InterPro" id="IPR004701">
    <property type="entry name" value="PTS_EIIA_man-typ"/>
</dbReference>
<accession>A0ABQ6YZY0</accession>
<evidence type="ECO:0000313" key="9">
    <source>
        <dbReference type="EMBL" id="KAF1304176.1"/>
    </source>
</evidence>
<keyword evidence="4" id="KW-0762">Sugar transport</keyword>